<feature type="non-terminal residue" evidence="2">
    <location>
        <position position="1"/>
    </location>
</feature>
<sequence length="266" mass="29814">RLFWEAHGLAVRDLRLRQEHGADAVLKKLPTSERTARAEAQRRRLTGITWSPETEPSHQLVDRFVAMVEEQTVIYIRPELCTSRAQETLQVKQAKTFALGSVPKNMKPVTLQQIMDADKRLWILLSEEVRGKIVARPGSDPTCDAVIERLSTSNDVLSYLAPQHEIRQPTIPRWEPYTPRKGRGKGKDGKDKGKLKGQQGEGAPNPPSIPDGAHSTTSDGKPLCFLYSRGKCWAKKKAGQRCAKGFHLCWFCLKEHPGCDCPNKGN</sequence>
<organism evidence="2 3">
    <name type="scientific">Symbiodinium necroappetens</name>
    <dbReference type="NCBI Taxonomy" id="1628268"/>
    <lineage>
        <taxon>Eukaryota</taxon>
        <taxon>Sar</taxon>
        <taxon>Alveolata</taxon>
        <taxon>Dinophyceae</taxon>
        <taxon>Suessiales</taxon>
        <taxon>Symbiodiniaceae</taxon>
        <taxon>Symbiodinium</taxon>
    </lineage>
</organism>
<proteinExistence type="predicted"/>
<comment type="caution">
    <text evidence="2">The sequence shown here is derived from an EMBL/GenBank/DDBJ whole genome shotgun (WGS) entry which is preliminary data.</text>
</comment>
<feature type="compositionally biased region" description="Basic and acidic residues" evidence="1">
    <location>
        <begin position="185"/>
        <end position="194"/>
    </location>
</feature>
<reference evidence="2" key="1">
    <citation type="submission" date="2021-02" db="EMBL/GenBank/DDBJ databases">
        <authorList>
            <person name="Dougan E. K."/>
            <person name="Rhodes N."/>
            <person name="Thang M."/>
            <person name="Chan C."/>
        </authorList>
    </citation>
    <scope>NUCLEOTIDE SEQUENCE</scope>
</reference>
<evidence type="ECO:0000256" key="1">
    <source>
        <dbReference type="SAM" id="MobiDB-lite"/>
    </source>
</evidence>
<evidence type="ECO:0000313" key="2">
    <source>
        <dbReference type="EMBL" id="CAE7882621.1"/>
    </source>
</evidence>
<accession>A0A813AVZ8</accession>
<dbReference type="Proteomes" id="UP000601435">
    <property type="component" value="Unassembled WGS sequence"/>
</dbReference>
<gene>
    <name evidence="2" type="primary">kptA</name>
    <name evidence="2" type="ORF">SNEC2469_LOCUS29040</name>
</gene>
<keyword evidence="3" id="KW-1185">Reference proteome</keyword>
<dbReference type="EMBL" id="CAJNJA010064393">
    <property type="protein sequence ID" value="CAE7882621.1"/>
    <property type="molecule type" value="Genomic_DNA"/>
</dbReference>
<evidence type="ECO:0000313" key="3">
    <source>
        <dbReference type="Proteomes" id="UP000601435"/>
    </source>
</evidence>
<dbReference type="AlphaFoldDB" id="A0A813AVZ8"/>
<name>A0A813AVZ8_9DINO</name>
<dbReference type="OrthoDB" id="447476at2759"/>
<protein>
    <submittedName>
        <fullName evidence="2">KptA protein</fullName>
    </submittedName>
</protein>
<feature type="region of interest" description="Disordered" evidence="1">
    <location>
        <begin position="170"/>
        <end position="216"/>
    </location>
</feature>